<comment type="similarity">
    <text evidence="2">Belongs to the bacterial solute-binding protein 2 family.</text>
</comment>
<feature type="signal peptide" evidence="3">
    <location>
        <begin position="1"/>
        <end position="19"/>
    </location>
</feature>
<dbReference type="InterPro" id="IPR028082">
    <property type="entry name" value="Peripla_BP_I"/>
</dbReference>
<name>A0A9X7P5F7_9FIRM</name>
<keyword evidence="6" id="KW-1185">Reference proteome</keyword>
<evidence type="ECO:0000256" key="2">
    <source>
        <dbReference type="ARBA" id="ARBA00007639"/>
    </source>
</evidence>
<evidence type="ECO:0000313" key="5">
    <source>
        <dbReference type="EMBL" id="PRR71082.1"/>
    </source>
</evidence>
<dbReference type="Proteomes" id="UP000239430">
    <property type="component" value="Unassembled WGS sequence"/>
</dbReference>
<dbReference type="GO" id="GO:0030288">
    <property type="term" value="C:outer membrane-bounded periplasmic space"/>
    <property type="evidence" value="ECO:0007669"/>
    <property type="project" value="TreeGrafter"/>
</dbReference>
<dbReference type="PANTHER" id="PTHR30036">
    <property type="entry name" value="D-XYLOSE-BINDING PERIPLASMIC PROTEIN"/>
    <property type="match status" value="1"/>
</dbReference>
<organism evidence="5 6">
    <name type="scientific">Neomoorella stamsii</name>
    <dbReference type="NCBI Taxonomy" id="1266720"/>
    <lineage>
        <taxon>Bacteria</taxon>
        <taxon>Bacillati</taxon>
        <taxon>Bacillota</taxon>
        <taxon>Clostridia</taxon>
        <taxon>Neomoorellales</taxon>
        <taxon>Neomoorellaceae</taxon>
        <taxon>Neomoorella</taxon>
    </lineage>
</organism>
<evidence type="ECO:0000256" key="1">
    <source>
        <dbReference type="ARBA" id="ARBA00004196"/>
    </source>
</evidence>
<comment type="caution">
    <text evidence="5">The sequence shown here is derived from an EMBL/GenBank/DDBJ whole genome shotgun (WGS) entry which is preliminary data.</text>
</comment>
<reference evidence="5 6" key="1">
    <citation type="submission" date="2018-03" db="EMBL/GenBank/DDBJ databases">
        <title>Genome sequence of Moorella stamsii DSM 26217.</title>
        <authorList>
            <person name="Poehlein A."/>
            <person name="Daniel R."/>
        </authorList>
    </citation>
    <scope>NUCLEOTIDE SEQUENCE [LARGE SCALE GENOMIC DNA]</scope>
    <source>
        <strain evidence="6">DSM 26217</strain>
    </source>
</reference>
<accession>A0A9X7P5F7</accession>
<dbReference type="AlphaFoldDB" id="A0A9X7P5F7"/>
<dbReference type="RefSeq" id="WP_054935329.1">
    <property type="nucleotide sequence ID" value="NZ_PVXL01000061.1"/>
</dbReference>
<sequence length="349" mass="37624">MKKFIALLLSMLLLVSLLAGCGSKPSQDQQKQQQGQQQQTAPAKDKKYKIVVMPKLVGIPYFNASEQGAKKAGQDLGVEVIYTGPTKADAAEQVKMIEDLITQGVDAIAVAPNDPAALTPVLKKAKEKGILVADWDTPADKSLVDLSVHQIDDKQYGEHIWDLLVKSMGTDSAEYAIITGGLSAANLNTWINYGLEYAKTKYPNLKLVTDKVPSDEKQQLAYQKALELIKAYPNLKGIIGISTPAPIGAAQAVQEKGLQDNVSVVGTGLPNDSKTYLKDGSLDVATLWDPAKLGYLTVALIKDMLDGKKPADGQEVPNVGKIQVQSDGKTVIMGPPTDFTKDNVDQYNF</sequence>
<protein>
    <submittedName>
        <fullName evidence="5">Autoinducer 2-binding protein LsrB</fullName>
    </submittedName>
</protein>
<keyword evidence="3" id="KW-0732">Signal</keyword>
<dbReference type="SUPFAM" id="SSF53822">
    <property type="entry name" value="Periplasmic binding protein-like I"/>
    <property type="match status" value="1"/>
</dbReference>
<evidence type="ECO:0000256" key="3">
    <source>
        <dbReference type="SAM" id="SignalP"/>
    </source>
</evidence>
<dbReference type="EMBL" id="PVXL01000061">
    <property type="protein sequence ID" value="PRR71082.1"/>
    <property type="molecule type" value="Genomic_DNA"/>
</dbReference>
<dbReference type="PROSITE" id="PS51257">
    <property type="entry name" value="PROKAR_LIPOPROTEIN"/>
    <property type="match status" value="1"/>
</dbReference>
<dbReference type="PANTHER" id="PTHR30036:SF7">
    <property type="entry name" value="ABC TRANSPORTER PERIPLASMIC-BINDING PROTEIN YPHF"/>
    <property type="match status" value="1"/>
</dbReference>
<feature type="chain" id="PRO_5040763943" evidence="3">
    <location>
        <begin position="20"/>
        <end position="349"/>
    </location>
</feature>
<gene>
    <name evidence="5" type="primary">lsrB_2</name>
    <name evidence="5" type="ORF">MOST_26560</name>
</gene>
<dbReference type="CDD" id="cd06302">
    <property type="entry name" value="PBP1_LsrB_Quorum_Sensing-like"/>
    <property type="match status" value="1"/>
</dbReference>
<dbReference type="Gene3D" id="3.40.50.2300">
    <property type="match status" value="2"/>
</dbReference>
<dbReference type="InterPro" id="IPR050555">
    <property type="entry name" value="Bact_Solute-Bind_Prot2"/>
</dbReference>
<feature type="domain" description="Periplasmic binding protein" evidence="4">
    <location>
        <begin position="50"/>
        <end position="309"/>
    </location>
</feature>
<comment type="subcellular location">
    <subcellularLocation>
        <location evidence="1">Cell envelope</location>
    </subcellularLocation>
</comment>
<proteinExistence type="inferred from homology"/>
<evidence type="ECO:0000313" key="6">
    <source>
        <dbReference type="Proteomes" id="UP000239430"/>
    </source>
</evidence>
<dbReference type="InterPro" id="IPR025997">
    <property type="entry name" value="SBP_2_dom"/>
</dbReference>
<evidence type="ECO:0000259" key="4">
    <source>
        <dbReference type="Pfam" id="PF13407"/>
    </source>
</evidence>
<dbReference type="Pfam" id="PF13407">
    <property type="entry name" value="Peripla_BP_4"/>
    <property type="match status" value="1"/>
</dbReference>
<dbReference type="GO" id="GO:0030246">
    <property type="term" value="F:carbohydrate binding"/>
    <property type="evidence" value="ECO:0007669"/>
    <property type="project" value="TreeGrafter"/>
</dbReference>